<keyword evidence="3" id="KW-0963">Cytoplasm</keyword>
<dbReference type="PROSITE" id="PS51257">
    <property type="entry name" value="PROKAR_LIPOPROTEIN"/>
    <property type="match status" value="1"/>
</dbReference>
<evidence type="ECO:0000256" key="4">
    <source>
        <dbReference type="ARBA" id="ARBA00022614"/>
    </source>
</evidence>
<dbReference type="Proteomes" id="UP000295390">
    <property type="component" value="Unassembled WGS sequence"/>
</dbReference>
<evidence type="ECO:0000256" key="7">
    <source>
        <dbReference type="ARBA" id="ARBA00023273"/>
    </source>
</evidence>
<organism evidence="10 11">
    <name type="scientific">Tenacibaculum caenipelagi</name>
    <dbReference type="NCBI Taxonomy" id="1325435"/>
    <lineage>
        <taxon>Bacteria</taxon>
        <taxon>Pseudomonadati</taxon>
        <taxon>Bacteroidota</taxon>
        <taxon>Flavobacteriia</taxon>
        <taxon>Flavobacteriales</taxon>
        <taxon>Flavobacteriaceae</taxon>
        <taxon>Tenacibaculum</taxon>
    </lineage>
</organism>
<dbReference type="InterPro" id="IPR013783">
    <property type="entry name" value="Ig-like_fold"/>
</dbReference>
<dbReference type="NCBIfam" id="NF012200">
    <property type="entry name" value="choice_anch_D"/>
    <property type="match status" value="2"/>
</dbReference>
<evidence type="ECO:0000256" key="2">
    <source>
        <dbReference type="ARBA" id="ARBA00004496"/>
    </source>
</evidence>
<evidence type="ECO:0000259" key="8">
    <source>
        <dbReference type="Pfam" id="PF15780"/>
    </source>
</evidence>
<keyword evidence="7" id="KW-0966">Cell projection</keyword>
<sequence>MNIKNIVYALVAILILSCSKDDEPQLSPAKFSINQTSIDFGEVEIPTSKEIKLTVTNSGEEDLILKSYTFSGSNSAEFTVEASETEEIVLAGKTYEFSVVFKPTEEGDKTAVLTINSNVGEHKVDVSGKGAPEPVAVFSINPESKDFGDVMLGNEAILNFTISNTGNADLVISETTLGGTNADAYTTTNNSVTIPQNGATGVKVTFAPQTTGSKTATLSIVTNVGTYTVNLEGNGIPNPNAIVNIPDANFKASLLAHGTTITGDDFSKIDTNDDGEIQVKEAEAYYGSINCHERNISDLTGIEAFVNLQILYVGKNQLTSLDLSQNVALTKLYCFENQLTGLDISQNVALMILGCYDNQLTSLDVSKNVALIGLHCSNNQITSLDVSQNVALTELNCFENQLTGLDVSKNVALKGLYCSNNQITSLDVSQNVALTELNCFENQLTGLDISQNDALHFLGCSGNQITSLDVSQNVALTELNCFENQLTGLDVSKNVALTRLYCFSNQLTSLNLANGYNNKITYMKAQDNINLDCIQIDEGFTPPSNDYYWKKDDTASYSNGCF</sequence>
<proteinExistence type="predicted"/>
<keyword evidence="6" id="KW-0969">Cilium</keyword>
<evidence type="ECO:0000259" key="9">
    <source>
        <dbReference type="Pfam" id="PF22544"/>
    </source>
</evidence>
<keyword evidence="4" id="KW-0433">Leucine-rich repeat</keyword>
<dbReference type="AlphaFoldDB" id="A0A4R6TDX2"/>
<gene>
    <name evidence="10" type="ORF">DFQ07_2571</name>
</gene>
<feature type="domain" description="HYDIN/VesB/CFA65-like Ig-like" evidence="9">
    <location>
        <begin position="137"/>
        <end position="225"/>
    </location>
</feature>
<protein>
    <submittedName>
        <fullName evidence="10">ASPM-SPD-2-Hydin domain-containing protein</fullName>
    </submittedName>
</protein>
<dbReference type="PANTHER" id="PTHR47566">
    <property type="match status" value="1"/>
</dbReference>
<evidence type="ECO:0000256" key="1">
    <source>
        <dbReference type="ARBA" id="ARBA00004138"/>
    </source>
</evidence>
<evidence type="ECO:0000256" key="6">
    <source>
        <dbReference type="ARBA" id="ARBA00023069"/>
    </source>
</evidence>
<comment type="subcellular location">
    <subcellularLocation>
        <location evidence="1">Cell projection</location>
        <location evidence="1">Cilium</location>
    </subcellularLocation>
    <subcellularLocation>
        <location evidence="2">Cytoplasm</location>
    </subcellularLocation>
</comment>
<dbReference type="RefSeq" id="WP_133537348.1">
    <property type="nucleotide sequence ID" value="NZ_SNYH01000005.1"/>
</dbReference>
<dbReference type="Gene3D" id="2.60.40.10">
    <property type="entry name" value="Immunoglobulins"/>
    <property type="match status" value="2"/>
</dbReference>
<comment type="caution">
    <text evidence="10">The sequence shown here is derived from an EMBL/GenBank/DDBJ whole genome shotgun (WGS) entry which is preliminary data.</text>
</comment>
<dbReference type="InterPro" id="IPR031549">
    <property type="entry name" value="ASH"/>
</dbReference>
<dbReference type="InterPro" id="IPR032675">
    <property type="entry name" value="LRR_dom_sf"/>
</dbReference>
<dbReference type="SUPFAM" id="SSF52058">
    <property type="entry name" value="L domain-like"/>
    <property type="match status" value="1"/>
</dbReference>
<dbReference type="OrthoDB" id="8901262at2"/>
<accession>A0A4R6TDX2</accession>
<dbReference type="PANTHER" id="PTHR47566:SF1">
    <property type="entry name" value="PROTEIN NUD1"/>
    <property type="match status" value="1"/>
</dbReference>
<dbReference type="GO" id="GO:0005737">
    <property type="term" value="C:cytoplasm"/>
    <property type="evidence" value="ECO:0007669"/>
    <property type="project" value="UniProtKB-SubCell"/>
</dbReference>
<dbReference type="InterPro" id="IPR052574">
    <property type="entry name" value="CDIRP"/>
</dbReference>
<dbReference type="EMBL" id="SNYH01000005">
    <property type="protein sequence ID" value="TDQ24031.1"/>
    <property type="molecule type" value="Genomic_DNA"/>
</dbReference>
<feature type="domain" description="Abnormal spindle-like microcephaly-associated protein ASH" evidence="8">
    <location>
        <begin position="25"/>
        <end position="123"/>
    </location>
</feature>
<evidence type="ECO:0000256" key="5">
    <source>
        <dbReference type="ARBA" id="ARBA00022737"/>
    </source>
</evidence>
<dbReference type="Pfam" id="PF22544">
    <property type="entry name" value="HYDIN_VesB_CFA65-like_Ig"/>
    <property type="match status" value="1"/>
</dbReference>
<keyword evidence="5" id="KW-0677">Repeat</keyword>
<dbReference type="InterPro" id="IPR053879">
    <property type="entry name" value="HYDIN_VesB_CFA65-like_Ig"/>
</dbReference>
<dbReference type="Gene3D" id="3.80.10.10">
    <property type="entry name" value="Ribonuclease Inhibitor"/>
    <property type="match status" value="1"/>
</dbReference>
<evidence type="ECO:0000313" key="10">
    <source>
        <dbReference type="EMBL" id="TDQ24031.1"/>
    </source>
</evidence>
<dbReference type="GO" id="GO:0035591">
    <property type="term" value="F:signaling adaptor activity"/>
    <property type="evidence" value="ECO:0007669"/>
    <property type="project" value="TreeGrafter"/>
</dbReference>
<dbReference type="Pfam" id="PF15780">
    <property type="entry name" value="ASH"/>
    <property type="match status" value="1"/>
</dbReference>
<name>A0A4R6TDX2_9FLAO</name>
<reference evidence="10 11" key="1">
    <citation type="submission" date="2019-03" db="EMBL/GenBank/DDBJ databases">
        <title>Genomic Encyclopedia of Type Strains, Phase III (KMG-III): the genomes of soil and plant-associated and newly described type strains.</title>
        <authorList>
            <person name="Whitman W."/>
        </authorList>
    </citation>
    <scope>NUCLEOTIDE SEQUENCE [LARGE SCALE GENOMIC DNA]</scope>
    <source>
        <strain evidence="10 11">CECT 8283</strain>
    </source>
</reference>
<evidence type="ECO:0000313" key="11">
    <source>
        <dbReference type="Proteomes" id="UP000295390"/>
    </source>
</evidence>
<evidence type="ECO:0000256" key="3">
    <source>
        <dbReference type="ARBA" id="ARBA00022490"/>
    </source>
</evidence>
<keyword evidence="11" id="KW-1185">Reference proteome</keyword>